<organism evidence="1 2">
    <name type="scientific">Daucus carota subsp. sativus</name>
    <name type="common">Carrot</name>
    <dbReference type="NCBI Taxonomy" id="79200"/>
    <lineage>
        <taxon>Eukaryota</taxon>
        <taxon>Viridiplantae</taxon>
        <taxon>Streptophyta</taxon>
        <taxon>Embryophyta</taxon>
        <taxon>Tracheophyta</taxon>
        <taxon>Spermatophyta</taxon>
        <taxon>Magnoliopsida</taxon>
        <taxon>eudicotyledons</taxon>
        <taxon>Gunneridae</taxon>
        <taxon>Pentapetalae</taxon>
        <taxon>asterids</taxon>
        <taxon>campanulids</taxon>
        <taxon>Apiales</taxon>
        <taxon>Apiaceae</taxon>
        <taxon>Apioideae</taxon>
        <taxon>Scandiceae</taxon>
        <taxon>Daucinae</taxon>
        <taxon>Daucus</taxon>
        <taxon>Daucus sect. Daucus</taxon>
    </lineage>
</organism>
<dbReference type="PANTHER" id="PTHR33265">
    <property type="entry name" value="AVR9/CF-9 RAPIDLY ELICITED PROTEIN-RELATED"/>
    <property type="match status" value="1"/>
</dbReference>
<dbReference type="Pfam" id="PF05553">
    <property type="entry name" value="DUF761"/>
    <property type="match status" value="1"/>
</dbReference>
<proteinExistence type="predicted"/>
<reference evidence="1" key="1">
    <citation type="journal article" date="2016" name="Nat. Genet.">
        <title>A high-quality carrot genome assembly provides new insights into carotenoid accumulation and asterid genome evolution.</title>
        <authorList>
            <person name="Iorizzo M."/>
            <person name="Ellison S."/>
            <person name="Senalik D."/>
            <person name="Zeng P."/>
            <person name="Satapoomin P."/>
            <person name="Huang J."/>
            <person name="Bowman M."/>
            <person name="Iovene M."/>
            <person name="Sanseverino W."/>
            <person name="Cavagnaro P."/>
            <person name="Yildiz M."/>
            <person name="Macko-Podgorni A."/>
            <person name="Moranska E."/>
            <person name="Grzebelus E."/>
            <person name="Grzebelus D."/>
            <person name="Ashrafi H."/>
            <person name="Zheng Z."/>
            <person name="Cheng S."/>
            <person name="Spooner D."/>
            <person name="Van Deynze A."/>
            <person name="Simon P."/>
        </authorList>
    </citation>
    <scope>NUCLEOTIDE SEQUENCE</scope>
    <source>
        <tissue evidence="1">Leaf</tissue>
    </source>
</reference>
<dbReference type="OMA" id="SPCEYEF"/>
<dbReference type="InterPro" id="IPR008480">
    <property type="entry name" value="DUF761_pln"/>
</dbReference>
<reference evidence="1" key="2">
    <citation type="submission" date="2022-03" db="EMBL/GenBank/DDBJ databases">
        <title>Draft title - Genomic analysis of global carrot germplasm unveils the trajectory of domestication and the origin of high carotenoid orange carrot.</title>
        <authorList>
            <person name="Iorizzo M."/>
            <person name="Ellison S."/>
            <person name="Senalik D."/>
            <person name="Macko-Podgorni A."/>
            <person name="Grzebelus D."/>
            <person name="Bostan H."/>
            <person name="Rolling W."/>
            <person name="Curaba J."/>
            <person name="Simon P."/>
        </authorList>
    </citation>
    <scope>NUCLEOTIDE SEQUENCE</scope>
    <source>
        <tissue evidence="1">Leaf</tissue>
    </source>
</reference>
<sequence>MELERSSSEVGKKLWKILKIAFYMLMEALSKSKSLVDLQKTKLAGKAFGNLILYHYYSVFTCRSINDVSFISPQDHEFSCSNTPFYASYFAKRKSHHQQKSCDDINIARKVFELFKDHEKPEGSPFIALPGFGQSPVVRQLRISDSPFPLKVEKDPQGDKAAEDFIRKFYKELKQQKRSLSPYSIWAR</sequence>
<evidence type="ECO:0000313" key="2">
    <source>
        <dbReference type="Proteomes" id="UP000077755"/>
    </source>
</evidence>
<accession>A0A175YLT2</accession>
<keyword evidence="2" id="KW-1185">Reference proteome</keyword>
<name>A0A175YLT2_DAUCS</name>
<dbReference type="EMBL" id="CP093350">
    <property type="protein sequence ID" value="WOH12047.1"/>
    <property type="molecule type" value="Genomic_DNA"/>
</dbReference>
<evidence type="ECO:0000313" key="1">
    <source>
        <dbReference type="EMBL" id="WOH12047.1"/>
    </source>
</evidence>
<dbReference type="Gramene" id="KZM84674">
    <property type="protein sequence ID" value="KZM84674"/>
    <property type="gene ID" value="DCAR_027904"/>
</dbReference>
<dbReference type="PANTHER" id="PTHR33265:SF26">
    <property type="entry name" value="OS06G0554600 PROTEIN"/>
    <property type="match status" value="1"/>
</dbReference>
<dbReference type="Proteomes" id="UP000077755">
    <property type="component" value="Chromosome 8"/>
</dbReference>
<gene>
    <name evidence="1" type="ORF">DCAR_0831545</name>
</gene>
<dbReference type="OrthoDB" id="696337at2759"/>
<dbReference type="KEGG" id="dcr:108198282"/>
<protein>
    <submittedName>
        <fullName evidence="1">Uncharacterized protein</fullName>
    </submittedName>
</protein>
<dbReference type="AlphaFoldDB" id="A0A175YLT2"/>